<evidence type="ECO:0000313" key="3">
    <source>
        <dbReference type="Proteomes" id="UP001354709"/>
    </source>
</evidence>
<keyword evidence="3" id="KW-1185">Reference proteome</keyword>
<protein>
    <submittedName>
        <fullName evidence="2">Uncharacterized protein</fullName>
    </submittedName>
</protein>
<evidence type="ECO:0000313" key="2">
    <source>
        <dbReference type="EMBL" id="MEE4595463.1"/>
    </source>
</evidence>
<dbReference type="RefSeq" id="WP_330811597.1">
    <property type="nucleotide sequence ID" value="NZ_JAZBJO010000018.1"/>
</dbReference>
<dbReference type="EMBL" id="JAZBJO010000018">
    <property type="protein sequence ID" value="MEE4595463.1"/>
    <property type="molecule type" value="Genomic_DNA"/>
</dbReference>
<name>A0ABU7Q337_9ACTN</name>
<feature type="compositionally biased region" description="Basic residues" evidence="1">
    <location>
        <begin position="60"/>
        <end position="69"/>
    </location>
</feature>
<reference evidence="2 3" key="1">
    <citation type="submission" date="2023-11" db="EMBL/GenBank/DDBJ databases">
        <title>30 novel species of actinomycetes from the DSMZ collection.</title>
        <authorList>
            <person name="Nouioui I."/>
        </authorList>
    </citation>
    <scope>NUCLEOTIDE SEQUENCE [LARGE SCALE GENOMIC DNA]</scope>
    <source>
        <strain evidence="2 3">DSM 41524</strain>
    </source>
</reference>
<dbReference type="Proteomes" id="UP001354709">
    <property type="component" value="Unassembled WGS sequence"/>
</dbReference>
<organism evidence="2 3">
    <name type="scientific">Streptomyces asiaticus subsp. ignotus</name>
    <dbReference type="NCBI Taxonomy" id="3098222"/>
    <lineage>
        <taxon>Bacteria</taxon>
        <taxon>Bacillati</taxon>
        <taxon>Actinomycetota</taxon>
        <taxon>Actinomycetes</taxon>
        <taxon>Kitasatosporales</taxon>
        <taxon>Streptomycetaceae</taxon>
        <taxon>Streptomyces</taxon>
        <taxon>Streptomyces violaceusniger group</taxon>
    </lineage>
</organism>
<proteinExistence type="predicted"/>
<evidence type="ECO:0000256" key="1">
    <source>
        <dbReference type="SAM" id="MobiDB-lite"/>
    </source>
</evidence>
<accession>A0ABU7Q337</accession>
<sequence length="69" mass="7682">MTGTPTAEVYRIDWLPGTDVLHGVCHCGAERTAEDPVELWQWMLAHPTGHHPAGPSQHHPTGHRKEPRS</sequence>
<feature type="region of interest" description="Disordered" evidence="1">
    <location>
        <begin position="46"/>
        <end position="69"/>
    </location>
</feature>
<comment type="caution">
    <text evidence="2">The sequence shown here is derived from an EMBL/GenBank/DDBJ whole genome shotgun (WGS) entry which is preliminary data.</text>
</comment>
<gene>
    <name evidence="2" type="ORF">V2J94_26860</name>
</gene>